<gene>
    <name evidence="2" type="ORF">Ae201684_001796</name>
</gene>
<dbReference type="PANTHER" id="PTHR37066">
    <property type="entry name" value="HELICASE-ASSOCIATED"/>
    <property type="match status" value="1"/>
</dbReference>
<evidence type="ECO:0000313" key="2">
    <source>
        <dbReference type="EMBL" id="KAF0743502.1"/>
    </source>
</evidence>
<keyword evidence="3" id="KW-1185">Reference proteome</keyword>
<dbReference type="EMBL" id="VJMJ01000015">
    <property type="protein sequence ID" value="KAF0743502.1"/>
    <property type="molecule type" value="Genomic_DNA"/>
</dbReference>
<feature type="domain" description="Helicase-associated" evidence="1">
    <location>
        <begin position="338"/>
        <end position="409"/>
    </location>
</feature>
<dbReference type="Pfam" id="PF03457">
    <property type="entry name" value="HA"/>
    <property type="match status" value="3"/>
</dbReference>
<evidence type="ECO:0000259" key="1">
    <source>
        <dbReference type="Pfam" id="PF03457"/>
    </source>
</evidence>
<feature type="domain" description="Helicase-associated" evidence="1">
    <location>
        <begin position="96"/>
        <end position="163"/>
    </location>
</feature>
<protein>
    <recommendedName>
        <fullName evidence="1">Helicase-associated domain-containing protein</fullName>
    </recommendedName>
</protein>
<feature type="domain" description="Helicase-associated" evidence="1">
    <location>
        <begin position="169"/>
        <end position="240"/>
    </location>
</feature>
<dbReference type="AlphaFoldDB" id="A0A6G0XSD2"/>
<dbReference type="Proteomes" id="UP000481153">
    <property type="component" value="Unassembled WGS sequence"/>
</dbReference>
<dbReference type="InterPro" id="IPR005114">
    <property type="entry name" value="Helicase_assoc"/>
</dbReference>
<accession>A0A6G0XSD2</accession>
<name>A0A6G0XSD2_9STRA</name>
<proteinExistence type="predicted"/>
<dbReference type="VEuPathDB" id="FungiDB:AeMF1_004003"/>
<sequence length="492" mass="56690">MQSIARSFPLHRQREILRVAQCVHELEGRPERTNLTPNQYQVPATSAFPKELHGRSFDLSMLRQAKRNGLLDPDVVAEFDAIGFPWDGREYISWLAWQDNLEAMRIYKSIHGNLMVKCHYVVKAGDPAWPAKFWGKKLGNIIGRLRNSQPAPERKAALEALGFIWDGRQANWDKNLLALKTYKQLYGDLNVHVRFVVPSDDANWPAETENMKLGELVNGFRRDKDVLPRDFHDALDAMDFRWKIRDKGTGMSAPPKISIAKQQTILEIAQHAYKTQGHSKFTTFLRRIEVPSTPEWPSHLHGEIFHISAFRRAHRAGLLEPSIVQALDAIGFVWDVPKHQWELFMEALNIYKTLHGHVIVPTDFQVPEDDAQWPAHLWAFKLGIKVGNIRRDKAKVPLERKKELDEIQFVWNANQLHRSRVLLGLKTYKRLFGTLYVPQTFVVPSDDPMWPAELADMKLGAITNTIRARRSVATGEWISQLDSLGFEWRGRK</sequence>
<evidence type="ECO:0000313" key="3">
    <source>
        <dbReference type="Proteomes" id="UP000481153"/>
    </source>
</evidence>
<reference evidence="2 3" key="1">
    <citation type="submission" date="2019-07" db="EMBL/GenBank/DDBJ databases">
        <title>Genomics analysis of Aphanomyces spp. identifies a new class of oomycete effector associated with host adaptation.</title>
        <authorList>
            <person name="Gaulin E."/>
        </authorList>
    </citation>
    <scope>NUCLEOTIDE SEQUENCE [LARGE SCALE GENOMIC DNA]</scope>
    <source>
        <strain evidence="2 3">ATCC 201684</strain>
    </source>
</reference>
<organism evidence="2 3">
    <name type="scientific">Aphanomyces euteiches</name>
    <dbReference type="NCBI Taxonomy" id="100861"/>
    <lineage>
        <taxon>Eukaryota</taxon>
        <taxon>Sar</taxon>
        <taxon>Stramenopiles</taxon>
        <taxon>Oomycota</taxon>
        <taxon>Saprolegniomycetes</taxon>
        <taxon>Saprolegniales</taxon>
        <taxon>Verrucalvaceae</taxon>
        <taxon>Aphanomyces</taxon>
    </lineage>
</organism>
<dbReference type="PANTHER" id="PTHR37066:SF1">
    <property type="entry name" value="LNS2_PITP DOMAIN-CONTAINING PROTEIN"/>
    <property type="match status" value="1"/>
</dbReference>
<comment type="caution">
    <text evidence="2">The sequence shown here is derived from an EMBL/GenBank/DDBJ whole genome shotgun (WGS) entry which is preliminary data.</text>
</comment>